<gene>
    <name evidence="3" type="ORF">DY000_02047028</name>
    <name evidence="2" type="ORF">F2Q70_00021043</name>
</gene>
<sequence length="204" mass="23260">MALQALVILEVIPLSSIYNIGASTTTYINFDNGFFTEKTHGAPALTIQLQIVIPIFSSPSICARKKLRGTHKIRFTLSSKNDKYNRKMQCIVLHKSDHLGCLVLNSDFNDYHGAWRGSSIMFEIGGLSQGAQHKVDNLMKEHFRLMKEVWNVCLKQHQQMQELSCKTMQSKKLRKWQLRVCVLILDNIDGQEDVEVEPKQKASP</sequence>
<dbReference type="Proteomes" id="UP000266723">
    <property type="component" value="Unassembled WGS sequence"/>
</dbReference>
<feature type="signal peptide" evidence="1">
    <location>
        <begin position="1"/>
        <end position="17"/>
    </location>
</feature>
<reference evidence="3 4" key="3">
    <citation type="journal article" date="2020" name="BMC Genomics">
        <title>Intraspecific diversification of the crop wild relative Brassica cretica Lam. using demographic model selection.</title>
        <authorList>
            <person name="Kioukis A."/>
            <person name="Michalopoulou V.A."/>
            <person name="Briers L."/>
            <person name="Pirintsos S."/>
            <person name="Studholme D.J."/>
            <person name="Pavlidis P."/>
            <person name="Sarris P.F."/>
        </authorList>
    </citation>
    <scope>NUCLEOTIDE SEQUENCE [LARGE SCALE GENOMIC DNA]</scope>
    <source>
        <strain evidence="4">cv. PFS-1207/04</strain>
        <strain evidence="3">PFS-1207/04</strain>
    </source>
</reference>
<comment type="caution">
    <text evidence="2">The sequence shown here is derived from an EMBL/GenBank/DDBJ whole genome shotgun (WGS) entry which is preliminary data.</text>
</comment>
<protein>
    <submittedName>
        <fullName evidence="2">Uncharacterized protein</fullName>
    </submittedName>
</protein>
<accession>A0A3N6SYC9</accession>
<evidence type="ECO:0000313" key="4">
    <source>
        <dbReference type="Proteomes" id="UP000266723"/>
    </source>
</evidence>
<reference evidence="2" key="1">
    <citation type="submission" date="2019-12" db="EMBL/GenBank/DDBJ databases">
        <title>Genome sequencing and annotation of Brassica cretica.</title>
        <authorList>
            <person name="Studholme D.J."/>
            <person name="Sarris P.F."/>
        </authorList>
    </citation>
    <scope>NUCLEOTIDE SEQUENCE</scope>
    <source>
        <strain evidence="2">PFS-102/07</strain>
        <tissue evidence="2">Leaf</tissue>
    </source>
</reference>
<dbReference type="EMBL" id="QGKV02000297">
    <property type="protein sequence ID" value="KAF3605742.1"/>
    <property type="molecule type" value="Genomic_DNA"/>
</dbReference>
<dbReference type="EMBL" id="QGKY02001925">
    <property type="protein sequence ID" value="KAF2549087.1"/>
    <property type="molecule type" value="Genomic_DNA"/>
</dbReference>
<dbReference type="AlphaFoldDB" id="A0A3N6SYC9"/>
<feature type="chain" id="PRO_5044596327" evidence="1">
    <location>
        <begin position="18"/>
        <end position="204"/>
    </location>
</feature>
<proteinExistence type="predicted"/>
<evidence type="ECO:0000313" key="2">
    <source>
        <dbReference type="EMBL" id="KAF2549087.1"/>
    </source>
</evidence>
<organism evidence="2">
    <name type="scientific">Brassica cretica</name>
    <name type="common">Mustard</name>
    <dbReference type="NCBI Taxonomy" id="69181"/>
    <lineage>
        <taxon>Eukaryota</taxon>
        <taxon>Viridiplantae</taxon>
        <taxon>Streptophyta</taxon>
        <taxon>Embryophyta</taxon>
        <taxon>Tracheophyta</taxon>
        <taxon>Spermatophyta</taxon>
        <taxon>Magnoliopsida</taxon>
        <taxon>eudicotyledons</taxon>
        <taxon>Gunneridae</taxon>
        <taxon>Pentapetalae</taxon>
        <taxon>rosids</taxon>
        <taxon>malvids</taxon>
        <taxon>Brassicales</taxon>
        <taxon>Brassicaceae</taxon>
        <taxon>Brassiceae</taxon>
        <taxon>Brassica</taxon>
    </lineage>
</organism>
<keyword evidence="4" id="KW-1185">Reference proteome</keyword>
<evidence type="ECO:0000313" key="3">
    <source>
        <dbReference type="EMBL" id="KAF3605742.1"/>
    </source>
</evidence>
<reference evidence="3" key="2">
    <citation type="submission" date="2019-12" db="EMBL/GenBank/DDBJ databases">
        <authorList>
            <person name="Studholme D.J."/>
            <person name="Sarris P."/>
        </authorList>
    </citation>
    <scope>NUCLEOTIDE SEQUENCE</scope>
    <source>
        <strain evidence="3">PFS-1207/04</strain>
        <tissue evidence="3">Leaf</tissue>
    </source>
</reference>
<evidence type="ECO:0000256" key="1">
    <source>
        <dbReference type="SAM" id="SignalP"/>
    </source>
</evidence>
<name>A0A3N6SYC9_BRACR</name>
<keyword evidence="1" id="KW-0732">Signal</keyword>